<dbReference type="CDD" id="cd00067">
    <property type="entry name" value="GAL4"/>
    <property type="match status" value="1"/>
</dbReference>
<name>A0AAV9T627_9PEZI</name>
<dbReference type="PANTHER" id="PTHR36206:SF12">
    <property type="entry name" value="ASPERCRYPTIN BIOSYNTHESIS CLUSTER-SPECIFIC TRANSCRIPTION REGULATOR ATNN-RELATED"/>
    <property type="match status" value="1"/>
</dbReference>
<feature type="domain" description="Zn(2)-C6 fungal-type" evidence="7">
    <location>
        <begin position="21"/>
        <end position="49"/>
    </location>
</feature>
<organism evidence="8 9">
    <name type="scientific">Colletotrichum tabaci</name>
    <dbReference type="NCBI Taxonomy" id="1209068"/>
    <lineage>
        <taxon>Eukaryota</taxon>
        <taxon>Fungi</taxon>
        <taxon>Dikarya</taxon>
        <taxon>Ascomycota</taxon>
        <taxon>Pezizomycotina</taxon>
        <taxon>Sordariomycetes</taxon>
        <taxon>Hypocreomycetidae</taxon>
        <taxon>Glomerellales</taxon>
        <taxon>Glomerellaceae</taxon>
        <taxon>Colletotrichum</taxon>
        <taxon>Colletotrichum destructivum species complex</taxon>
    </lineage>
</organism>
<dbReference type="EMBL" id="JASAOK010000043">
    <property type="protein sequence ID" value="KAK6214771.1"/>
    <property type="molecule type" value="Genomic_DNA"/>
</dbReference>
<evidence type="ECO:0000256" key="4">
    <source>
        <dbReference type="ARBA" id="ARBA00023125"/>
    </source>
</evidence>
<dbReference type="GO" id="GO:0003677">
    <property type="term" value="F:DNA binding"/>
    <property type="evidence" value="ECO:0007669"/>
    <property type="project" value="UniProtKB-KW"/>
</dbReference>
<proteinExistence type="predicted"/>
<dbReference type="Pfam" id="PF00172">
    <property type="entry name" value="Zn_clus"/>
    <property type="match status" value="1"/>
</dbReference>
<keyword evidence="6" id="KW-0539">Nucleus</keyword>
<dbReference type="InterPro" id="IPR052360">
    <property type="entry name" value="Transcr_Regulatory_Proteins"/>
</dbReference>
<sequence length="500" mass="54439">MADNLAPPIRNIQRRTKVKTGCATCRIRRVKCDENKPFCRKCVSTGRTCDGYASPFRLVFARQSINSNAHAGSCIKPGAAGLQLFRPTSTGIEISPQDIDLLGRYFSTKTMFDVKLGFSSLRALREQLEASVAQRTPSYGYDYGLQQYCIALGGLASRLSSPSPKESKSALLCCQIFISIEQVRGNYAAMTQHIIQGLGIMREYRARPKSLPADREKIPLLDVFIIKLFAAPCKFADSPATTEPDASGTAVAICMKQSAKSRNLRAIAPDIRTGLTRIAGTTLEFLDRLSCLEPAASAPWLLSEQASLLDLLDSWLVDLKLVLADMRPSRPEPLSVSFLRFFHQILKVALLGALCSSPDLHTELRTEIDRLRPIAGTIEEGVKAYETRGVSFIFAGGILAGKVFNCFGHRNLLAAGTFLHVLDLMIIGISKTDYQILLSQTVCSGVGASLVVVFPVLIISLIPRVGFGRPHTLLCLYDPGALDVLASLLSLAISSPRNAS</sequence>
<dbReference type="PROSITE" id="PS00463">
    <property type="entry name" value="ZN2_CY6_FUNGAL_1"/>
    <property type="match status" value="1"/>
</dbReference>
<accession>A0AAV9T627</accession>
<keyword evidence="4" id="KW-0238">DNA-binding</keyword>
<protein>
    <recommendedName>
        <fullName evidence="7">Zn(2)-C6 fungal-type domain-containing protein</fullName>
    </recommendedName>
</protein>
<keyword evidence="1" id="KW-0479">Metal-binding</keyword>
<reference evidence="8 9" key="1">
    <citation type="submission" date="2023-04" db="EMBL/GenBank/DDBJ databases">
        <title>Colletotrichum tabacum stain YC1 causing leaf anthracnose on Nicotiana tabacum(L.) cv.</title>
        <authorList>
            <person name="Ji Z."/>
            <person name="Wang M."/>
            <person name="Zhang J."/>
            <person name="Wang N."/>
            <person name="Zhou Z."/>
        </authorList>
    </citation>
    <scope>NUCLEOTIDE SEQUENCE [LARGE SCALE GENOMIC DNA]</scope>
    <source>
        <strain evidence="8 9">YC1</strain>
    </source>
</reference>
<dbReference type="InterPro" id="IPR036864">
    <property type="entry name" value="Zn2-C6_fun-type_DNA-bd_sf"/>
</dbReference>
<dbReference type="SMART" id="SM00066">
    <property type="entry name" value="GAL4"/>
    <property type="match status" value="1"/>
</dbReference>
<evidence type="ECO:0000256" key="1">
    <source>
        <dbReference type="ARBA" id="ARBA00022723"/>
    </source>
</evidence>
<dbReference type="PANTHER" id="PTHR36206">
    <property type="entry name" value="ASPERCRYPTIN BIOSYNTHESIS CLUSTER-SPECIFIC TRANSCRIPTION REGULATOR ATNN-RELATED"/>
    <property type="match status" value="1"/>
</dbReference>
<evidence type="ECO:0000256" key="5">
    <source>
        <dbReference type="ARBA" id="ARBA00023163"/>
    </source>
</evidence>
<evidence type="ECO:0000313" key="9">
    <source>
        <dbReference type="Proteomes" id="UP001327957"/>
    </source>
</evidence>
<gene>
    <name evidence="8" type="ORF">QIS74_07790</name>
</gene>
<keyword evidence="9" id="KW-1185">Reference proteome</keyword>
<dbReference type="AlphaFoldDB" id="A0AAV9T627"/>
<comment type="caution">
    <text evidence="8">The sequence shown here is derived from an EMBL/GenBank/DDBJ whole genome shotgun (WGS) entry which is preliminary data.</text>
</comment>
<dbReference type="InterPro" id="IPR001138">
    <property type="entry name" value="Zn2Cys6_DnaBD"/>
</dbReference>
<dbReference type="Proteomes" id="UP001327957">
    <property type="component" value="Unassembled WGS sequence"/>
</dbReference>
<evidence type="ECO:0000259" key="7">
    <source>
        <dbReference type="PROSITE" id="PS50048"/>
    </source>
</evidence>
<dbReference type="GO" id="GO:0008270">
    <property type="term" value="F:zinc ion binding"/>
    <property type="evidence" value="ECO:0007669"/>
    <property type="project" value="InterPro"/>
</dbReference>
<evidence type="ECO:0000256" key="6">
    <source>
        <dbReference type="ARBA" id="ARBA00023242"/>
    </source>
</evidence>
<evidence type="ECO:0000256" key="2">
    <source>
        <dbReference type="ARBA" id="ARBA00022833"/>
    </source>
</evidence>
<keyword evidence="5" id="KW-0804">Transcription</keyword>
<keyword evidence="2" id="KW-0862">Zinc</keyword>
<dbReference type="Gene3D" id="4.10.240.10">
    <property type="entry name" value="Zn(2)-C6 fungal-type DNA-binding domain"/>
    <property type="match status" value="1"/>
</dbReference>
<dbReference type="PROSITE" id="PS50048">
    <property type="entry name" value="ZN2_CY6_FUNGAL_2"/>
    <property type="match status" value="1"/>
</dbReference>
<keyword evidence="3" id="KW-0805">Transcription regulation</keyword>
<dbReference type="SUPFAM" id="SSF57701">
    <property type="entry name" value="Zn2/Cys6 DNA-binding domain"/>
    <property type="match status" value="1"/>
</dbReference>
<dbReference type="GO" id="GO:0000981">
    <property type="term" value="F:DNA-binding transcription factor activity, RNA polymerase II-specific"/>
    <property type="evidence" value="ECO:0007669"/>
    <property type="project" value="InterPro"/>
</dbReference>
<evidence type="ECO:0000256" key="3">
    <source>
        <dbReference type="ARBA" id="ARBA00023015"/>
    </source>
</evidence>
<evidence type="ECO:0000313" key="8">
    <source>
        <dbReference type="EMBL" id="KAK6214771.1"/>
    </source>
</evidence>